<keyword evidence="3" id="KW-1185">Reference proteome</keyword>
<proteinExistence type="predicted"/>
<dbReference type="Proteomes" id="UP000007875">
    <property type="component" value="Unassembled WGS sequence"/>
</dbReference>
<dbReference type="InParanoid" id="H2YES1"/>
<dbReference type="HOGENOM" id="CLU_1239771_0_0_1"/>
<evidence type="ECO:0000313" key="2">
    <source>
        <dbReference type="Ensembl" id="ENSCSAVP00000003819.1"/>
    </source>
</evidence>
<feature type="compositionally biased region" description="Low complexity" evidence="1">
    <location>
        <begin position="191"/>
        <end position="202"/>
    </location>
</feature>
<feature type="compositionally biased region" description="Polar residues" evidence="1">
    <location>
        <begin position="17"/>
        <end position="47"/>
    </location>
</feature>
<organism evidence="2 3">
    <name type="scientific">Ciona savignyi</name>
    <name type="common">Pacific transparent sea squirt</name>
    <dbReference type="NCBI Taxonomy" id="51511"/>
    <lineage>
        <taxon>Eukaryota</taxon>
        <taxon>Metazoa</taxon>
        <taxon>Chordata</taxon>
        <taxon>Tunicata</taxon>
        <taxon>Ascidiacea</taxon>
        <taxon>Phlebobranchia</taxon>
        <taxon>Cionidae</taxon>
        <taxon>Ciona</taxon>
    </lineage>
</organism>
<protein>
    <submittedName>
        <fullName evidence="2">Uncharacterized protein</fullName>
    </submittedName>
</protein>
<reference evidence="2" key="2">
    <citation type="submission" date="2025-08" db="UniProtKB">
        <authorList>
            <consortium name="Ensembl"/>
        </authorList>
    </citation>
    <scope>IDENTIFICATION</scope>
</reference>
<accession>H2YES1</accession>
<name>H2YES1_CIOSA</name>
<reference evidence="2" key="3">
    <citation type="submission" date="2025-09" db="UniProtKB">
        <authorList>
            <consortium name="Ensembl"/>
        </authorList>
    </citation>
    <scope>IDENTIFICATION</scope>
</reference>
<dbReference type="AlphaFoldDB" id="H2YES1"/>
<feature type="compositionally biased region" description="Polar residues" evidence="1">
    <location>
        <begin position="208"/>
        <end position="223"/>
    </location>
</feature>
<sequence length="223" mass="23456">MQSKHRGQSLVVPRRGASTSQSGVKLTPNKGAQQQQVPGQKRASSTPLVDLVLGSATSSDSAKRPTLQAQIQKHQSPTVPRPVAAVPASAQKTSVKVAPKLFDLFPGTSGPAQKPNSRSVVYLRDKSGTPRNLEAKLIKVIKNQKRPLVGQGVQARPVAKVQMTAGKAGERHMLSITRPRSSTIGHIVEKAAPVASNPAVSSEPTPPTVSKQDPPSAQQNSAS</sequence>
<feature type="compositionally biased region" description="Polar residues" evidence="1">
    <location>
        <begin position="67"/>
        <end position="78"/>
    </location>
</feature>
<evidence type="ECO:0000256" key="1">
    <source>
        <dbReference type="SAM" id="MobiDB-lite"/>
    </source>
</evidence>
<evidence type="ECO:0000313" key="3">
    <source>
        <dbReference type="Proteomes" id="UP000007875"/>
    </source>
</evidence>
<dbReference type="Ensembl" id="ENSCSAVT00000003876.1">
    <property type="protein sequence ID" value="ENSCSAVP00000003819.1"/>
    <property type="gene ID" value="ENSCSAVG00000002261.1"/>
</dbReference>
<reference evidence="3" key="1">
    <citation type="submission" date="2003-08" db="EMBL/GenBank/DDBJ databases">
        <authorList>
            <person name="Birren B."/>
            <person name="Nusbaum C."/>
            <person name="Abebe A."/>
            <person name="Abouelleil A."/>
            <person name="Adekoya E."/>
            <person name="Ait-zahra M."/>
            <person name="Allen N."/>
            <person name="Allen T."/>
            <person name="An P."/>
            <person name="Anderson M."/>
            <person name="Anderson S."/>
            <person name="Arachchi H."/>
            <person name="Armbruster J."/>
            <person name="Bachantsang P."/>
            <person name="Baldwin J."/>
            <person name="Barry A."/>
            <person name="Bayul T."/>
            <person name="Blitshsteyn B."/>
            <person name="Bloom T."/>
            <person name="Blye J."/>
            <person name="Boguslavskiy L."/>
            <person name="Borowsky M."/>
            <person name="Boukhgalter B."/>
            <person name="Brunache A."/>
            <person name="Butler J."/>
            <person name="Calixte N."/>
            <person name="Calvo S."/>
            <person name="Camarata J."/>
            <person name="Campo K."/>
            <person name="Chang J."/>
            <person name="Cheshatsang Y."/>
            <person name="Citroen M."/>
            <person name="Collymore A."/>
            <person name="Considine T."/>
            <person name="Cook A."/>
            <person name="Cooke P."/>
            <person name="Corum B."/>
            <person name="Cuomo C."/>
            <person name="David R."/>
            <person name="Dawoe T."/>
            <person name="Degray S."/>
            <person name="Dodge S."/>
            <person name="Dooley K."/>
            <person name="Dorje P."/>
            <person name="Dorjee K."/>
            <person name="Dorris L."/>
            <person name="Duffey N."/>
            <person name="Dupes A."/>
            <person name="Elkins T."/>
            <person name="Engels R."/>
            <person name="Erickson J."/>
            <person name="Farina A."/>
            <person name="Faro S."/>
            <person name="Ferreira P."/>
            <person name="Fischer H."/>
            <person name="Fitzgerald M."/>
            <person name="Foley K."/>
            <person name="Gage D."/>
            <person name="Galagan J."/>
            <person name="Gearin G."/>
            <person name="Gnerre S."/>
            <person name="Gnirke A."/>
            <person name="Goyette A."/>
            <person name="Graham J."/>
            <person name="Grandbois E."/>
            <person name="Gyaltsen K."/>
            <person name="Hafez N."/>
            <person name="Hagopian D."/>
            <person name="Hagos B."/>
            <person name="Hall J."/>
            <person name="Hatcher B."/>
            <person name="Heller A."/>
            <person name="Higgins H."/>
            <person name="Honan T."/>
            <person name="Horn A."/>
            <person name="Houde N."/>
            <person name="Hughes L."/>
            <person name="Hulme W."/>
            <person name="Husby E."/>
            <person name="Iliev I."/>
            <person name="Jaffe D."/>
            <person name="Jones C."/>
            <person name="Kamal M."/>
            <person name="Kamat A."/>
            <person name="Kamvysselis M."/>
            <person name="Karlsson E."/>
            <person name="Kells C."/>
            <person name="Kieu A."/>
            <person name="Kisner P."/>
            <person name="Kodira C."/>
            <person name="Kulbokas E."/>
            <person name="Labutti K."/>
            <person name="Lama D."/>
            <person name="Landers T."/>
            <person name="Leger J."/>
            <person name="Levine S."/>
            <person name="Lewis D."/>
            <person name="Lewis T."/>
            <person name="Lindblad-toh K."/>
            <person name="Liu X."/>
            <person name="Lokyitsang T."/>
            <person name="Lokyitsang Y."/>
            <person name="Lucien O."/>
            <person name="Lui A."/>
            <person name="Ma L.J."/>
            <person name="Mabbitt R."/>
            <person name="Macdonald J."/>
            <person name="Maclean C."/>
            <person name="Major J."/>
            <person name="Manning J."/>
            <person name="Marabella R."/>
            <person name="Maru K."/>
            <person name="Matthews C."/>
            <person name="Mauceli E."/>
            <person name="Mccarthy M."/>
            <person name="Mcdonough S."/>
            <person name="Mcghee T."/>
            <person name="Meldrim J."/>
            <person name="Meneus L."/>
            <person name="Mesirov J."/>
            <person name="Mihalev A."/>
            <person name="Mihova T."/>
            <person name="Mikkelsen T."/>
            <person name="Mlenga V."/>
            <person name="Moru K."/>
            <person name="Mozes J."/>
            <person name="Mulrain L."/>
            <person name="Munson G."/>
            <person name="Naylor J."/>
            <person name="Newes C."/>
            <person name="Nguyen C."/>
            <person name="Nguyen N."/>
            <person name="Nguyen T."/>
            <person name="Nicol R."/>
            <person name="Nielsen C."/>
            <person name="Nizzari M."/>
            <person name="Norbu C."/>
            <person name="Norbu N."/>
            <person name="O'donnell P."/>
            <person name="Okoawo O."/>
            <person name="O'leary S."/>
            <person name="Omotosho B."/>
            <person name="O'neill K."/>
            <person name="Osman S."/>
            <person name="Parker S."/>
            <person name="Perrin D."/>
            <person name="Phunkhang P."/>
            <person name="Piqani B."/>
            <person name="Purcell S."/>
            <person name="Rachupka T."/>
            <person name="Ramasamy U."/>
            <person name="Rameau R."/>
            <person name="Ray V."/>
            <person name="Raymond C."/>
            <person name="Retta R."/>
            <person name="Richardson S."/>
            <person name="Rise C."/>
            <person name="Rodriguez J."/>
            <person name="Rogers J."/>
            <person name="Rogov P."/>
            <person name="Rutman M."/>
            <person name="Schupbach R."/>
            <person name="Seaman C."/>
            <person name="Settipalli S."/>
            <person name="Sharpe T."/>
            <person name="Sheridan J."/>
            <person name="Sherpa N."/>
            <person name="Shi J."/>
            <person name="Smirnov S."/>
            <person name="Smith C."/>
            <person name="Sougnez C."/>
            <person name="Spencer B."/>
            <person name="Stalker J."/>
            <person name="Stange-thomann N."/>
            <person name="Stavropoulos S."/>
            <person name="Stetson K."/>
            <person name="Stone C."/>
            <person name="Stone S."/>
            <person name="Stubbs M."/>
            <person name="Talamas J."/>
            <person name="Tchuinga P."/>
            <person name="Tenzing P."/>
            <person name="Tesfaye S."/>
            <person name="Theodore J."/>
            <person name="Thoulutsang Y."/>
            <person name="Topham K."/>
            <person name="Towey S."/>
            <person name="Tsamla T."/>
            <person name="Tsomo N."/>
            <person name="Vallee D."/>
            <person name="Vassiliev H."/>
            <person name="Venkataraman V."/>
            <person name="Vinson J."/>
            <person name="Vo A."/>
            <person name="Wade C."/>
            <person name="Wang S."/>
            <person name="Wangchuk T."/>
            <person name="Wangdi T."/>
            <person name="Whittaker C."/>
            <person name="Wilkinson J."/>
            <person name="Wu Y."/>
            <person name="Wyman D."/>
            <person name="Yadav S."/>
            <person name="Yang S."/>
            <person name="Yang X."/>
            <person name="Yeager S."/>
            <person name="Yee E."/>
            <person name="Young G."/>
            <person name="Zainoun J."/>
            <person name="Zembeck L."/>
            <person name="Zimmer A."/>
            <person name="Zody M."/>
            <person name="Lander E."/>
        </authorList>
    </citation>
    <scope>NUCLEOTIDE SEQUENCE [LARGE SCALE GENOMIC DNA]</scope>
</reference>
<feature type="region of interest" description="Disordered" evidence="1">
    <location>
        <begin position="191"/>
        <end position="223"/>
    </location>
</feature>
<feature type="region of interest" description="Disordered" evidence="1">
    <location>
        <begin position="1"/>
        <end position="90"/>
    </location>
</feature>